<accession>A0A1I7ZNZ7</accession>
<keyword evidence="2" id="KW-1185">Reference proteome</keyword>
<dbReference type="PANTHER" id="PTHR11475">
    <property type="entry name" value="OXIDASE/PEROXIDASE"/>
    <property type="match status" value="1"/>
</dbReference>
<dbReference type="GO" id="GO:0004601">
    <property type="term" value="F:peroxidase activity"/>
    <property type="evidence" value="ECO:0007669"/>
    <property type="project" value="UniProtKB-KW"/>
</dbReference>
<keyword evidence="1" id="KW-0560">Oxidoreductase</keyword>
<dbReference type="Gene3D" id="1.10.640.10">
    <property type="entry name" value="Haem peroxidase domain superfamily, animal type"/>
    <property type="match status" value="1"/>
</dbReference>
<dbReference type="GO" id="GO:0020037">
    <property type="term" value="F:heme binding"/>
    <property type="evidence" value="ECO:0007669"/>
    <property type="project" value="InterPro"/>
</dbReference>
<evidence type="ECO:0000313" key="2">
    <source>
        <dbReference type="Proteomes" id="UP000095287"/>
    </source>
</evidence>
<dbReference type="InterPro" id="IPR010255">
    <property type="entry name" value="Haem_peroxidase_sf"/>
</dbReference>
<name>A0A1I7ZNZ7_9BILA</name>
<dbReference type="InterPro" id="IPR019791">
    <property type="entry name" value="Haem_peroxidase_animal"/>
</dbReference>
<dbReference type="GO" id="GO:0005615">
    <property type="term" value="C:extracellular space"/>
    <property type="evidence" value="ECO:0007669"/>
    <property type="project" value="TreeGrafter"/>
</dbReference>
<dbReference type="WBParaSite" id="L893_g28189.t1">
    <property type="protein sequence ID" value="L893_g28189.t1"/>
    <property type="gene ID" value="L893_g28189"/>
</dbReference>
<proteinExistence type="predicted"/>
<dbReference type="Proteomes" id="UP000095287">
    <property type="component" value="Unplaced"/>
</dbReference>
<evidence type="ECO:0000313" key="3">
    <source>
        <dbReference type="WBParaSite" id="L893_g28189.t1"/>
    </source>
</evidence>
<sequence length="71" mass="8137">MLVVVSYEYERNGDRFYNENPGIFTPEQVRSLKHVSLANVLCMTEEKISPIVPDAFRVDDGSRAIPCEKFD</sequence>
<dbReference type="Pfam" id="PF03098">
    <property type="entry name" value="An_peroxidase"/>
    <property type="match status" value="1"/>
</dbReference>
<protein>
    <submittedName>
        <fullName evidence="3">Phage protein</fullName>
    </submittedName>
</protein>
<dbReference type="InterPro" id="IPR037120">
    <property type="entry name" value="Haem_peroxidase_sf_animal"/>
</dbReference>
<dbReference type="PROSITE" id="PS50292">
    <property type="entry name" value="PEROXIDASE_3"/>
    <property type="match status" value="1"/>
</dbReference>
<keyword evidence="1" id="KW-0575">Peroxidase</keyword>
<organism evidence="2 3">
    <name type="scientific">Steinernema glaseri</name>
    <dbReference type="NCBI Taxonomy" id="37863"/>
    <lineage>
        <taxon>Eukaryota</taxon>
        <taxon>Metazoa</taxon>
        <taxon>Ecdysozoa</taxon>
        <taxon>Nematoda</taxon>
        <taxon>Chromadorea</taxon>
        <taxon>Rhabditida</taxon>
        <taxon>Tylenchina</taxon>
        <taxon>Panagrolaimomorpha</taxon>
        <taxon>Strongyloidoidea</taxon>
        <taxon>Steinernematidae</taxon>
        <taxon>Steinernema</taxon>
    </lineage>
</organism>
<dbReference type="AlphaFoldDB" id="A0A1I7ZNZ7"/>
<reference evidence="3" key="1">
    <citation type="submission" date="2016-11" db="UniProtKB">
        <authorList>
            <consortium name="WormBaseParasite"/>
        </authorList>
    </citation>
    <scope>IDENTIFICATION</scope>
</reference>
<evidence type="ECO:0000256" key="1">
    <source>
        <dbReference type="ARBA" id="ARBA00022559"/>
    </source>
</evidence>
<dbReference type="SUPFAM" id="SSF48113">
    <property type="entry name" value="Heme-dependent peroxidases"/>
    <property type="match status" value="1"/>
</dbReference>
<dbReference type="PANTHER" id="PTHR11475:SF22">
    <property type="entry name" value="PEROXIDASE SKPO-1"/>
    <property type="match status" value="1"/>
</dbReference>
<dbReference type="GO" id="GO:0006979">
    <property type="term" value="P:response to oxidative stress"/>
    <property type="evidence" value="ECO:0007669"/>
    <property type="project" value="InterPro"/>
</dbReference>